<reference evidence="4 5" key="3">
    <citation type="journal article" date="2017" name="G3 (Bethesda)">
        <title>Comparative analysis highlights variable genome content of wheat rusts and divergence of the mating loci.</title>
        <authorList>
            <person name="Cuomo C.A."/>
            <person name="Bakkeren G."/>
            <person name="Khalil H.B."/>
            <person name="Panwar V."/>
            <person name="Joly D."/>
            <person name="Linning R."/>
            <person name="Sakthikumar S."/>
            <person name="Song X."/>
            <person name="Adiconis X."/>
            <person name="Fan L."/>
            <person name="Goldberg J.M."/>
            <person name="Levin J.Z."/>
            <person name="Young S."/>
            <person name="Zeng Q."/>
            <person name="Anikster Y."/>
            <person name="Bruce M."/>
            <person name="Wang M."/>
            <person name="Yin C."/>
            <person name="McCallum B."/>
            <person name="Szabo L.J."/>
            <person name="Hulbert S."/>
            <person name="Chen X."/>
            <person name="Fellers J.P."/>
        </authorList>
    </citation>
    <scope>NUCLEOTIDE SEQUENCE</scope>
    <source>
        <strain evidence="4">isolate 1-1 / race 1 (BBBD)</strain>
        <strain evidence="5">Isolate 1-1 / race 1 (BBBD)</strain>
    </source>
</reference>
<protein>
    <submittedName>
        <fullName evidence="3 4">Uncharacterized protein</fullName>
    </submittedName>
</protein>
<evidence type="ECO:0000313" key="4">
    <source>
        <dbReference type="EnsemblFungi" id="PTTG_27811-t43_1-p1"/>
    </source>
</evidence>
<keyword evidence="5" id="KW-1185">Reference proteome</keyword>
<dbReference type="EMBL" id="ADAS02000072">
    <property type="protein sequence ID" value="OAV91935.1"/>
    <property type="molecule type" value="Genomic_DNA"/>
</dbReference>
<feature type="chain" id="PRO_5008109895" evidence="2">
    <location>
        <begin position="26"/>
        <end position="966"/>
    </location>
</feature>
<dbReference type="EnsemblFungi" id="PTTG_27811-t43_1">
    <property type="protein sequence ID" value="PTTG_27811-t43_1-p1"/>
    <property type="gene ID" value="PTTG_27811"/>
</dbReference>
<dbReference type="OrthoDB" id="2497685at2759"/>
<reference evidence="3" key="1">
    <citation type="submission" date="2009-11" db="EMBL/GenBank/DDBJ databases">
        <authorList>
            <consortium name="The Broad Institute Genome Sequencing Platform"/>
            <person name="Ward D."/>
            <person name="Feldgarden M."/>
            <person name="Earl A."/>
            <person name="Young S.K."/>
            <person name="Zeng Q."/>
            <person name="Koehrsen M."/>
            <person name="Alvarado L."/>
            <person name="Berlin A."/>
            <person name="Bochicchio J."/>
            <person name="Borenstein D."/>
            <person name="Chapman S.B."/>
            <person name="Chen Z."/>
            <person name="Engels R."/>
            <person name="Freedman E."/>
            <person name="Gellesch M."/>
            <person name="Goldberg J."/>
            <person name="Griggs A."/>
            <person name="Gujja S."/>
            <person name="Heilman E."/>
            <person name="Heiman D."/>
            <person name="Hepburn T."/>
            <person name="Howarth C."/>
            <person name="Jen D."/>
            <person name="Larson L."/>
            <person name="Lewis B."/>
            <person name="Mehta T."/>
            <person name="Park D."/>
            <person name="Pearson M."/>
            <person name="Roberts A."/>
            <person name="Saif S."/>
            <person name="Shea T."/>
            <person name="Shenoy N."/>
            <person name="Sisk P."/>
            <person name="Stolte C."/>
            <person name="Sykes S."/>
            <person name="Thomson T."/>
            <person name="Walk T."/>
            <person name="White J."/>
            <person name="Yandava C."/>
            <person name="Izard J."/>
            <person name="Baranova O.V."/>
            <person name="Blanton J.M."/>
            <person name="Tanner A.C."/>
            <person name="Dewhirst F.E."/>
            <person name="Haas B."/>
            <person name="Nusbaum C."/>
            <person name="Birren B."/>
        </authorList>
    </citation>
    <scope>NUCLEOTIDE SEQUENCE [LARGE SCALE GENOMIC DNA]</scope>
    <source>
        <strain evidence="3">1-1 BBBD Race 1</strain>
    </source>
</reference>
<feature type="region of interest" description="Disordered" evidence="1">
    <location>
        <begin position="227"/>
        <end position="261"/>
    </location>
</feature>
<dbReference type="VEuPathDB" id="FungiDB:PTTG_27811"/>
<proteinExistence type="predicted"/>
<accession>A0A180GGY5</accession>
<evidence type="ECO:0000313" key="3">
    <source>
        <dbReference type="EMBL" id="OAV91935.1"/>
    </source>
</evidence>
<evidence type="ECO:0000256" key="1">
    <source>
        <dbReference type="SAM" id="MobiDB-lite"/>
    </source>
</evidence>
<evidence type="ECO:0000256" key="2">
    <source>
        <dbReference type="SAM" id="SignalP"/>
    </source>
</evidence>
<dbReference type="Proteomes" id="UP000005240">
    <property type="component" value="Unassembled WGS sequence"/>
</dbReference>
<feature type="compositionally biased region" description="Low complexity" evidence="1">
    <location>
        <begin position="172"/>
        <end position="189"/>
    </location>
</feature>
<feature type="compositionally biased region" description="Pro residues" evidence="1">
    <location>
        <begin position="160"/>
        <end position="171"/>
    </location>
</feature>
<feature type="region of interest" description="Disordered" evidence="1">
    <location>
        <begin position="50"/>
        <end position="204"/>
    </location>
</feature>
<reference evidence="3" key="2">
    <citation type="submission" date="2016-05" db="EMBL/GenBank/DDBJ databases">
        <title>Comparative analysis highlights variable genome content of wheat rusts and divergence of the mating loci.</title>
        <authorList>
            <person name="Cuomo C.A."/>
            <person name="Bakkeren G."/>
            <person name="Szabo L."/>
            <person name="Khalil H."/>
            <person name="Joly D."/>
            <person name="Goldberg J."/>
            <person name="Young S."/>
            <person name="Zeng Q."/>
            <person name="Fellers J."/>
        </authorList>
    </citation>
    <scope>NUCLEOTIDE SEQUENCE [LARGE SCALE GENOMIC DNA]</scope>
    <source>
        <strain evidence="3">1-1 BBBD Race 1</strain>
    </source>
</reference>
<gene>
    <name evidence="3" type="ORF">PTTG_27811</name>
</gene>
<dbReference type="AlphaFoldDB" id="A0A180GGY5"/>
<keyword evidence="2" id="KW-0732">Signal</keyword>
<reference evidence="4" key="4">
    <citation type="submission" date="2025-05" db="UniProtKB">
        <authorList>
            <consortium name="EnsemblFungi"/>
        </authorList>
    </citation>
    <scope>IDENTIFICATION</scope>
    <source>
        <strain evidence="4">isolate 1-1 / race 1 (BBBD)</strain>
    </source>
</reference>
<feature type="compositionally biased region" description="Basic and acidic residues" evidence="1">
    <location>
        <begin position="66"/>
        <end position="77"/>
    </location>
</feature>
<feature type="signal peptide" evidence="2">
    <location>
        <begin position="1"/>
        <end position="25"/>
    </location>
</feature>
<name>A0A180GGY5_PUCT1</name>
<organism evidence="3">
    <name type="scientific">Puccinia triticina (isolate 1-1 / race 1 (BBBD))</name>
    <name type="common">Brown leaf rust fungus</name>
    <dbReference type="NCBI Taxonomy" id="630390"/>
    <lineage>
        <taxon>Eukaryota</taxon>
        <taxon>Fungi</taxon>
        <taxon>Dikarya</taxon>
        <taxon>Basidiomycota</taxon>
        <taxon>Pucciniomycotina</taxon>
        <taxon>Pucciniomycetes</taxon>
        <taxon>Pucciniales</taxon>
        <taxon>Pucciniaceae</taxon>
        <taxon>Puccinia</taxon>
    </lineage>
</organism>
<sequence>MPSSKSSLTLIRFIYFLAAYEAVHAGRLYPRALAAESLTPLHDVWPEVQELPKNSSPAKQLKKAGSKVESKLPKTEGRPPGASNVQGTDPQEALALSPPTSIPATQPIHSVSLPTDSSPLTQLNEGRSEVTTSEVESAKTGGPPPGASDAQSTGPQESLPFPPPLPTPTPPVTNHVTTQPIHTGSSPKYSSPPSPVVQLNKPSSEVEPLIQLNEARSDVEPLIQLNEAKSGAESPQKTGGPARGTDSAFSSQEPAPQSKPKLTIVNKSKLTLKKYFKRIQKNLYQVLAWFNVAGYKIRMRFLRPATPEELQRYTEVRDQLSGLLATHQALKLNDKEVLDANTLAKRLDKKLSPPVNPYKSPPAKSEYKDYLARLESRYKLDYDLEDLRQRWTSQPIKLSQGLTSAEGVTENRLNIALSNLNRQNYLAEHDKRCRNVIQDLQPQLTQWQEQPKGYFPSTDSLQYFPSFYHDRNPRQPYWGKKFFVQARTAQLQLAQGAEFPLSPVKTPLTPLGELLRDTPSSIPLEELLHDWTIAEGFGAMLDSVSQAARTLLVNELQEPLSVALNKPLELEPFLKSIFASTSKEDIAWREKLFQDFYGSSATPSMLFEQLKGIPDEQVRLRSAFENHSGLLAFLDKADRKSLEQASSDPAKLAEALTWIESRSEAGSKVSEELQDFRNEALKPDYDVERPFVENLHKQGIIDQSTRQQLNPPGGLSRQKFLNALGTKEDFTRQLMTNLENDLLKTLAPSEGNPPGTVARTTEHLAQLHVEKLHKQAESEYFKPGLFQNPPKYEFLPALRVFDPQEVRKLAKLSDHKEMLFKAYIQARLPHFELPKVQYKSEMDKFLSQIKIPQPGAHPAARTDKRSVLHSLPNFDERLSVFYLEPLKAADARLDGTPYARLTDKSRRQLNALASEAYLRRHQLDQTPQLRLQWSADIAQFEKTHLRQIPVILQVMESFLRQAKAAS</sequence>
<feature type="compositionally biased region" description="Polar residues" evidence="1">
    <location>
        <begin position="98"/>
        <end position="135"/>
    </location>
</feature>
<evidence type="ECO:0000313" key="5">
    <source>
        <dbReference type="Proteomes" id="UP000005240"/>
    </source>
</evidence>